<organism evidence="2 3">
    <name type="scientific">Prauserella shujinwangii</name>
    <dbReference type="NCBI Taxonomy" id="1453103"/>
    <lineage>
        <taxon>Bacteria</taxon>
        <taxon>Bacillati</taxon>
        <taxon>Actinomycetota</taxon>
        <taxon>Actinomycetes</taxon>
        <taxon>Pseudonocardiales</taxon>
        <taxon>Pseudonocardiaceae</taxon>
        <taxon>Prauserella</taxon>
    </lineage>
</organism>
<evidence type="ECO:0000313" key="2">
    <source>
        <dbReference type="EMBL" id="PRX50126.1"/>
    </source>
</evidence>
<dbReference type="SUPFAM" id="SSF89796">
    <property type="entry name" value="CoA-transferase family III (CaiB/BaiF)"/>
    <property type="match status" value="1"/>
</dbReference>
<dbReference type="Pfam" id="PF02515">
    <property type="entry name" value="CoA_transf_3"/>
    <property type="match status" value="1"/>
</dbReference>
<keyword evidence="3" id="KW-1185">Reference proteome</keyword>
<dbReference type="AlphaFoldDB" id="A0A2T0M0J2"/>
<accession>A0A2T0M0J2</accession>
<dbReference type="InterPro" id="IPR044855">
    <property type="entry name" value="CoA-Trfase_III_dom3_sf"/>
</dbReference>
<dbReference type="InterPro" id="IPR003673">
    <property type="entry name" value="CoA-Trfase_fam_III"/>
</dbReference>
<dbReference type="Proteomes" id="UP000238362">
    <property type="component" value="Unassembled WGS sequence"/>
</dbReference>
<dbReference type="Gene3D" id="3.40.50.10540">
    <property type="entry name" value="Crotonobetainyl-coa:carnitine coa-transferase, domain 1"/>
    <property type="match status" value="1"/>
</dbReference>
<reference evidence="2 3" key="1">
    <citation type="submission" date="2018-03" db="EMBL/GenBank/DDBJ databases">
        <title>Genomic Encyclopedia of Type Strains, Phase III (KMG-III): the genomes of soil and plant-associated and newly described type strains.</title>
        <authorList>
            <person name="Whitman W."/>
        </authorList>
    </citation>
    <scope>NUCLEOTIDE SEQUENCE [LARGE SCALE GENOMIC DNA]</scope>
    <source>
        <strain evidence="2 3">CGMCC 4.7125</strain>
    </source>
</reference>
<sequence length="407" mass="43349">MSGDFLPLRGVRVADFTWVGAGPFMTKPLADHGADVIKIESRVKTDVIRGMAPFAEGEPGVNRSGYFANRNSSKRSVCLDLRSPEGRELALRLISVSDVVANNFTPGTMDRLGLGYESARAVRPDIVYLDMPMQGNTGPHRDHRGFGLSIGAAGGLLAQSGYPDRPPVGTGTNYPDHVPNPLHAAIAVLVALRRRRRTGHGQHIELSQLESTLNAIGPDLVAASAGRPVGRRGNDDDLAAPHGVFPCAGEDRWCAIAVVTDEHWHGLVTALGRPSWADDPALTSAGGRRAASARLSESLRQTVLDWDAEKLADTLAEAGVPAALVADAAYLLYSDPQLAARGHWVSLRHPEMGACVYDGIPYRLSRTPGSLRSPAPLLGADTRAVCTELLGVADTEYDRLAEQGVVG</sequence>
<dbReference type="PANTHER" id="PTHR48207">
    <property type="entry name" value="SUCCINATE--HYDROXYMETHYLGLUTARATE COA-TRANSFERASE"/>
    <property type="match status" value="1"/>
</dbReference>
<dbReference type="InterPro" id="IPR023606">
    <property type="entry name" value="CoA-Trfase_III_dom_1_sf"/>
</dbReference>
<dbReference type="EMBL" id="PVNH01000002">
    <property type="protein sequence ID" value="PRX50126.1"/>
    <property type="molecule type" value="Genomic_DNA"/>
</dbReference>
<gene>
    <name evidence="2" type="ORF">B0I33_102244</name>
</gene>
<dbReference type="PANTHER" id="PTHR48207:SF3">
    <property type="entry name" value="SUCCINATE--HYDROXYMETHYLGLUTARATE COA-TRANSFERASE"/>
    <property type="match status" value="1"/>
</dbReference>
<evidence type="ECO:0000256" key="1">
    <source>
        <dbReference type="ARBA" id="ARBA00022679"/>
    </source>
</evidence>
<proteinExistence type="predicted"/>
<name>A0A2T0M0J2_9PSEU</name>
<keyword evidence="1 2" id="KW-0808">Transferase</keyword>
<dbReference type="Gene3D" id="3.30.1540.10">
    <property type="entry name" value="formyl-coa transferase, domain 3"/>
    <property type="match status" value="1"/>
</dbReference>
<protein>
    <submittedName>
        <fullName evidence="2">Benzylsuccinate CoA-transferase BbsF subunit</fullName>
    </submittedName>
</protein>
<comment type="caution">
    <text evidence="2">The sequence shown here is derived from an EMBL/GenBank/DDBJ whole genome shotgun (WGS) entry which is preliminary data.</text>
</comment>
<dbReference type="GO" id="GO:0008410">
    <property type="term" value="F:CoA-transferase activity"/>
    <property type="evidence" value="ECO:0007669"/>
    <property type="project" value="TreeGrafter"/>
</dbReference>
<dbReference type="InterPro" id="IPR050483">
    <property type="entry name" value="CoA-transferase_III_domain"/>
</dbReference>
<evidence type="ECO:0000313" key="3">
    <source>
        <dbReference type="Proteomes" id="UP000238362"/>
    </source>
</evidence>